<dbReference type="InterPro" id="IPR036156">
    <property type="entry name" value="Beta-gal/glucu_dom_sf"/>
</dbReference>
<evidence type="ECO:0000256" key="8">
    <source>
        <dbReference type="ARBA" id="ARBA00038429"/>
    </source>
</evidence>
<dbReference type="InterPro" id="IPR017853">
    <property type="entry name" value="GH"/>
</dbReference>
<dbReference type="GO" id="GO:0000272">
    <property type="term" value="P:polysaccharide catabolic process"/>
    <property type="evidence" value="ECO:0007669"/>
    <property type="project" value="UniProtKB-KW"/>
</dbReference>
<evidence type="ECO:0000256" key="5">
    <source>
        <dbReference type="ARBA" id="ARBA00023277"/>
    </source>
</evidence>
<name>A0A448YMK1_BRENA</name>
<keyword evidence="15" id="KW-1185">Reference proteome</keyword>
<dbReference type="AlphaFoldDB" id="A0A448YMK1"/>
<dbReference type="Pfam" id="PF17786">
    <property type="entry name" value="Mannosidase_ig"/>
    <property type="match status" value="1"/>
</dbReference>
<evidence type="ECO:0000259" key="11">
    <source>
        <dbReference type="Pfam" id="PF00703"/>
    </source>
</evidence>
<evidence type="ECO:0000256" key="3">
    <source>
        <dbReference type="ARBA" id="ARBA00012754"/>
    </source>
</evidence>
<dbReference type="InParanoid" id="A0A448YMK1"/>
<reference evidence="14 15" key="1">
    <citation type="submission" date="2018-12" db="EMBL/GenBank/DDBJ databases">
        <authorList>
            <person name="Tiukova I."/>
            <person name="Dainat J."/>
        </authorList>
    </citation>
    <scope>NUCLEOTIDE SEQUENCE [LARGE SCALE GENOMIC DNA]</scope>
</reference>
<gene>
    <name evidence="14" type="ORF">BRENAR_LOCUS2894</name>
</gene>
<feature type="domain" description="Mannosidase Ig/CBM-like" evidence="12">
    <location>
        <begin position="692"/>
        <end position="775"/>
    </location>
</feature>
<proteinExistence type="inferred from homology"/>
<evidence type="ECO:0000313" key="15">
    <source>
        <dbReference type="Proteomes" id="UP000290900"/>
    </source>
</evidence>
<dbReference type="SUPFAM" id="SSF49785">
    <property type="entry name" value="Galactose-binding domain-like"/>
    <property type="match status" value="1"/>
</dbReference>
<dbReference type="Gene3D" id="3.20.20.80">
    <property type="entry name" value="Glycosidases"/>
    <property type="match status" value="1"/>
</dbReference>
<keyword evidence="4" id="KW-0378">Hydrolase</keyword>
<dbReference type="InterPro" id="IPR041447">
    <property type="entry name" value="Mannosidase_ig"/>
</dbReference>
<protein>
    <recommendedName>
        <fullName evidence="9">Beta-mannosidase B</fullName>
        <ecNumber evidence="3">3.2.1.25</ecNumber>
    </recommendedName>
    <alternativeName>
        <fullName evidence="10">Mannanase B</fullName>
    </alternativeName>
</protein>
<feature type="domain" description="Glycoside hydrolase family 2 immunoglobulin-like beta-sandwich" evidence="11">
    <location>
        <begin position="205"/>
        <end position="300"/>
    </location>
</feature>
<dbReference type="PANTHER" id="PTHR43730:SF1">
    <property type="entry name" value="BETA-MANNOSIDASE"/>
    <property type="match status" value="1"/>
</dbReference>
<evidence type="ECO:0000259" key="12">
    <source>
        <dbReference type="Pfam" id="PF17786"/>
    </source>
</evidence>
<evidence type="ECO:0000256" key="1">
    <source>
        <dbReference type="ARBA" id="ARBA00000829"/>
    </source>
</evidence>
<dbReference type="InterPro" id="IPR054593">
    <property type="entry name" value="Beta-mannosidase-like_N2"/>
</dbReference>
<comment type="pathway">
    <text evidence="2">Glycan metabolism; N-glycan degradation.</text>
</comment>
<dbReference type="FunFam" id="3.20.20.80:FF:000050">
    <property type="entry name" value="Beta-mannosidase B"/>
    <property type="match status" value="1"/>
</dbReference>
<dbReference type="Gene3D" id="2.60.120.260">
    <property type="entry name" value="Galactose-binding domain-like"/>
    <property type="match status" value="1"/>
</dbReference>
<dbReference type="InterPro" id="IPR013783">
    <property type="entry name" value="Ig-like_fold"/>
</dbReference>
<dbReference type="Pfam" id="PF00703">
    <property type="entry name" value="Glyco_hydro_2"/>
    <property type="match status" value="1"/>
</dbReference>
<dbReference type="SUPFAM" id="SSF51445">
    <property type="entry name" value="(Trans)glycosidases"/>
    <property type="match status" value="1"/>
</dbReference>
<keyword evidence="5" id="KW-0119">Carbohydrate metabolism</keyword>
<dbReference type="InterPro" id="IPR008979">
    <property type="entry name" value="Galactose-bd-like_sf"/>
</dbReference>
<evidence type="ECO:0000256" key="2">
    <source>
        <dbReference type="ARBA" id="ARBA00004740"/>
    </source>
</evidence>
<feature type="domain" description="Beta-mannosidase-like galactose-binding" evidence="13">
    <location>
        <begin position="22"/>
        <end position="193"/>
    </location>
</feature>
<evidence type="ECO:0000256" key="9">
    <source>
        <dbReference type="ARBA" id="ARBA00041069"/>
    </source>
</evidence>
<dbReference type="Proteomes" id="UP000290900">
    <property type="component" value="Unassembled WGS sequence"/>
</dbReference>
<keyword evidence="6" id="KW-0326">Glycosidase</keyword>
<dbReference type="STRING" id="13370.A0A448YMK1"/>
<comment type="catalytic activity">
    <reaction evidence="1">
        <text>Hydrolysis of terminal, non-reducing beta-D-mannose residues in beta-D-mannosides.</text>
        <dbReference type="EC" id="3.2.1.25"/>
    </reaction>
</comment>
<dbReference type="SUPFAM" id="SSF49303">
    <property type="entry name" value="beta-Galactosidase/glucuronidase domain"/>
    <property type="match status" value="2"/>
</dbReference>
<evidence type="ECO:0000259" key="13">
    <source>
        <dbReference type="Pfam" id="PF22666"/>
    </source>
</evidence>
<evidence type="ECO:0000256" key="4">
    <source>
        <dbReference type="ARBA" id="ARBA00022801"/>
    </source>
</evidence>
<dbReference type="Gene3D" id="2.60.40.10">
    <property type="entry name" value="Immunoglobulins"/>
    <property type="match status" value="2"/>
</dbReference>
<sequence>MSSFFSKMTYQELNTTLALSGWQYRRADTTEWKAAREGAVTTQIQADLLNNGEIPDPFVDTNARDVQWVGEKDWEYRTSFSVPRSAASKSHQVLEFDGLDTFASVRLNGKLILETDNMFVKYTVDVTDQLVYDGPNELVIYFKSALLEARRLEKIHGKSYCFNGETSRVQVRKAQYGWGWDWGDSIMTCGPWRPVRLVSYDGRMTDVYVKTEVRGTREAKIDVQVTIDGEADSVGVTVIDPEGNTVDSKDTTGTSVSFTLSNPALWYPKGTGKQPLYTFITTLYSKNRPLQVDTKKVGLRHVELVQEPVQGEKGTSFFFRVNGVPVYSSGSNWIPGHSIPCLFTDDDYRKWLQLAVDGNQNMIRVWGGGYYEEEIFYAECDRLGLMVWQDFMFACGAYPGSPEFIASVSREVETQLRRLRNHCCLTVFAGNNEDYQVAQEFGLDWDPDDHSGDYSKTNFPARTIYENTLPALVKKLQPDVPYDPGSPWGGENTADSTVGDIHQWNVWHGTQEKYQDWYKLGGRFVSEFGMEALPSMKSYREFITDPSELYPQSETVDFHNKAGGFERRLALYVIENVKVGAMDMENWIYSTQLMQAECLSYAYKCWRRRWSGDGKRYSGGAIVWQLNDCCPVASWAIVDFYGRPKLSFYAVKRESAAIGLGMYRDELIPKIEGTNAVFLNDGPHDYHDHTYNVDIWGVNSSLKDQPATLLVDIYDVESGKKLKSLDPEKVVLKSNQTTEFVKELSVPRLSVVYSRVLVDGKPIATAADWPQPLKYLKFPKRKVNFEVFDGYIKLTSDKPVKGVLLTVKNREVFLQDNGFDIFPSDEIIVKGDVRRDDDVTMRFYEM</sequence>
<dbReference type="EC" id="3.2.1.25" evidence="3"/>
<dbReference type="GO" id="GO:0004567">
    <property type="term" value="F:beta-mannosidase activity"/>
    <property type="evidence" value="ECO:0007669"/>
    <property type="project" value="UniProtKB-EC"/>
</dbReference>
<dbReference type="GO" id="GO:0006516">
    <property type="term" value="P:glycoprotein catabolic process"/>
    <property type="evidence" value="ECO:0007669"/>
    <property type="project" value="TreeGrafter"/>
</dbReference>
<evidence type="ECO:0000256" key="7">
    <source>
        <dbReference type="ARBA" id="ARBA00023326"/>
    </source>
</evidence>
<keyword evidence="7" id="KW-0624">Polysaccharide degradation</keyword>
<dbReference type="OrthoDB" id="2866996at2759"/>
<comment type="similarity">
    <text evidence="8">Belongs to the glycosyl hydrolase 2 family. Beta-mannosidase B subfamily.</text>
</comment>
<dbReference type="InterPro" id="IPR050887">
    <property type="entry name" value="Beta-mannosidase_GH2"/>
</dbReference>
<evidence type="ECO:0000256" key="6">
    <source>
        <dbReference type="ARBA" id="ARBA00023295"/>
    </source>
</evidence>
<dbReference type="PANTHER" id="PTHR43730">
    <property type="entry name" value="BETA-MANNOSIDASE"/>
    <property type="match status" value="1"/>
</dbReference>
<evidence type="ECO:0000313" key="14">
    <source>
        <dbReference type="EMBL" id="VEU22162.1"/>
    </source>
</evidence>
<organism evidence="14 15">
    <name type="scientific">Brettanomyces naardenensis</name>
    <name type="common">Yeast</name>
    <dbReference type="NCBI Taxonomy" id="13370"/>
    <lineage>
        <taxon>Eukaryota</taxon>
        <taxon>Fungi</taxon>
        <taxon>Dikarya</taxon>
        <taxon>Ascomycota</taxon>
        <taxon>Saccharomycotina</taxon>
        <taxon>Pichiomycetes</taxon>
        <taxon>Pichiales</taxon>
        <taxon>Pichiaceae</taxon>
        <taxon>Brettanomyces</taxon>
    </lineage>
</organism>
<accession>A0A448YMK1</accession>
<dbReference type="EMBL" id="CAACVR010000019">
    <property type="protein sequence ID" value="VEU22162.1"/>
    <property type="molecule type" value="Genomic_DNA"/>
</dbReference>
<dbReference type="Pfam" id="PF22666">
    <property type="entry name" value="Glyco_hydro_2_N2"/>
    <property type="match status" value="1"/>
</dbReference>
<evidence type="ECO:0000256" key="10">
    <source>
        <dbReference type="ARBA" id="ARBA00041614"/>
    </source>
</evidence>
<dbReference type="InterPro" id="IPR006102">
    <property type="entry name" value="Ig-like_GH2"/>
</dbReference>